<gene>
    <name evidence="2" type="ORF">FGO68_gene1367</name>
</gene>
<feature type="region of interest" description="Disordered" evidence="1">
    <location>
        <begin position="13"/>
        <end position="46"/>
    </location>
</feature>
<feature type="region of interest" description="Disordered" evidence="1">
    <location>
        <begin position="94"/>
        <end position="113"/>
    </location>
</feature>
<keyword evidence="3" id="KW-1185">Reference proteome</keyword>
<feature type="compositionally biased region" description="Polar residues" evidence="1">
    <location>
        <begin position="96"/>
        <end position="107"/>
    </location>
</feature>
<organism evidence="2 3">
    <name type="scientific">Halteria grandinella</name>
    <dbReference type="NCBI Taxonomy" id="5974"/>
    <lineage>
        <taxon>Eukaryota</taxon>
        <taxon>Sar</taxon>
        <taxon>Alveolata</taxon>
        <taxon>Ciliophora</taxon>
        <taxon>Intramacronucleata</taxon>
        <taxon>Spirotrichea</taxon>
        <taxon>Stichotrichia</taxon>
        <taxon>Sporadotrichida</taxon>
        <taxon>Halteriidae</taxon>
        <taxon>Halteria</taxon>
    </lineage>
</organism>
<dbReference type="EMBL" id="RRYP01007640">
    <property type="protein sequence ID" value="TNV80339.1"/>
    <property type="molecule type" value="Genomic_DNA"/>
</dbReference>
<evidence type="ECO:0000256" key="1">
    <source>
        <dbReference type="SAM" id="MobiDB-lite"/>
    </source>
</evidence>
<feature type="compositionally biased region" description="Polar residues" evidence="1">
    <location>
        <begin position="199"/>
        <end position="216"/>
    </location>
</feature>
<feature type="region of interest" description="Disordered" evidence="1">
    <location>
        <begin position="199"/>
        <end position="227"/>
    </location>
</feature>
<reference evidence="2" key="1">
    <citation type="submission" date="2019-06" db="EMBL/GenBank/DDBJ databases">
        <authorList>
            <person name="Zheng W."/>
        </authorList>
    </citation>
    <scope>NUCLEOTIDE SEQUENCE</scope>
    <source>
        <strain evidence="2">QDHG01</strain>
    </source>
</reference>
<feature type="compositionally biased region" description="Polar residues" evidence="1">
    <location>
        <begin position="23"/>
        <end position="33"/>
    </location>
</feature>
<name>A0A8J8NTB6_HALGN</name>
<comment type="caution">
    <text evidence="2">The sequence shown here is derived from an EMBL/GenBank/DDBJ whole genome shotgun (WGS) entry which is preliminary data.</text>
</comment>
<evidence type="ECO:0000313" key="2">
    <source>
        <dbReference type="EMBL" id="TNV80339.1"/>
    </source>
</evidence>
<dbReference type="Proteomes" id="UP000785679">
    <property type="component" value="Unassembled WGS sequence"/>
</dbReference>
<proteinExistence type="predicted"/>
<sequence>MLDVDLSPKHSTLFPQIYGPPSQGKSLQPSPSDYTPLPFSDSGGTDSFGEYPKYQIFGKSAMIKENAAYQASCASKIFSPSQINYQNISEKGINPGFQQNLESTKSTPTKRDVKRDSKIATIFNCERVNGQKAAIGQISTQSTGQVMNLASTPNYYPMLCAVPTTQILHDWQINRTTNTGEQITNYQRQTMPYQIKTPQLKSDQQRTIPQNPQTSLIKRGQGTKPRGKDLITEEFKENYVMWKRSIFRNFKALVKESKLNSRKGALQELTVDGKTFRQIIDEKMEADKFNEIVKDCKMVCSTQSQKYKKKLFKKHPPTGRVATIINVCYKYRKQAMEAFFSDFDLLVVWEIALPFLKQMQYNSNEIKEQSHNQFDAQSKMSNAQSQLYYNDALSYLEEASKRIQREVALKNKLPRDINDHLKD</sequence>
<dbReference type="AlphaFoldDB" id="A0A8J8NTB6"/>
<accession>A0A8J8NTB6</accession>
<evidence type="ECO:0000313" key="3">
    <source>
        <dbReference type="Proteomes" id="UP000785679"/>
    </source>
</evidence>
<protein>
    <submittedName>
        <fullName evidence="2">Uncharacterized protein</fullName>
    </submittedName>
</protein>